<comment type="caution">
    <text evidence="2">The sequence shown here is derived from an EMBL/GenBank/DDBJ whole genome shotgun (WGS) entry which is preliminary data.</text>
</comment>
<organism evidence="2 3">
    <name type="scientific">Gaopeijia maritima</name>
    <dbReference type="NCBI Taxonomy" id="3119007"/>
    <lineage>
        <taxon>Bacteria</taxon>
        <taxon>Pseudomonadati</taxon>
        <taxon>Gemmatimonadota</taxon>
        <taxon>Longimicrobiia</taxon>
        <taxon>Gaopeijiales</taxon>
        <taxon>Gaopeijiaceae</taxon>
        <taxon>Gaopeijia</taxon>
    </lineage>
</organism>
<feature type="transmembrane region" description="Helical" evidence="1">
    <location>
        <begin position="35"/>
        <end position="59"/>
    </location>
</feature>
<sequence>MSRLTLPAAGLLVAALVVWSAYLLGARAGHDALSVNLLINLGTEIMGIVITVAVVEWFFERRRNAERGKQVAWSALHAVEHVVWVWQGGPRQVETDQILGILRSVSSTDPLPDFTQNLLLGLGARSKQTLHNDQAALEAHAGLMTAFEELARLNAIREGGRVLAPRTVADVLEEGVKRLARVLGQPEEVMPGRLIRYVDATEEAQELRYFGRDAEPGPRRLERGGPEVF</sequence>
<evidence type="ECO:0000313" key="3">
    <source>
        <dbReference type="Proteomes" id="UP001484239"/>
    </source>
</evidence>
<protein>
    <submittedName>
        <fullName evidence="2">Uncharacterized protein</fullName>
    </submittedName>
</protein>
<keyword evidence="1" id="KW-0472">Membrane</keyword>
<dbReference type="Proteomes" id="UP001484239">
    <property type="component" value="Unassembled WGS sequence"/>
</dbReference>
<keyword evidence="1" id="KW-0812">Transmembrane</keyword>
<dbReference type="EMBL" id="JBBHLI010000003">
    <property type="protein sequence ID" value="MEK9500746.1"/>
    <property type="molecule type" value="Genomic_DNA"/>
</dbReference>
<dbReference type="RefSeq" id="WP_405279772.1">
    <property type="nucleotide sequence ID" value="NZ_CP144380.1"/>
</dbReference>
<proteinExistence type="predicted"/>
<accession>A0ABU9E7N6</accession>
<keyword evidence="1" id="KW-1133">Transmembrane helix</keyword>
<evidence type="ECO:0000256" key="1">
    <source>
        <dbReference type="SAM" id="Phobius"/>
    </source>
</evidence>
<evidence type="ECO:0000313" key="2">
    <source>
        <dbReference type="EMBL" id="MEK9500746.1"/>
    </source>
</evidence>
<name>A0ABU9E7N6_9BACT</name>
<gene>
    <name evidence="2" type="ORF">WI372_07145</name>
</gene>
<reference evidence="2 3" key="1">
    <citation type="submission" date="2024-02" db="EMBL/GenBank/DDBJ databases">
        <title>A novel Gemmatimonadota bacterium.</title>
        <authorList>
            <person name="Du Z.-J."/>
            <person name="Ye Y.-Q."/>
        </authorList>
    </citation>
    <scope>NUCLEOTIDE SEQUENCE [LARGE SCALE GENOMIC DNA]</scope>
    <source>
        <strain evidence="2 3">DH-20</strain>
    </source>
</reference>
<keyword evidence="3" id="KW-1185">Reference proteome</keyword>